<evidence type="ECO:0000313" key="3">
    <source>
        <dbReference type="Proteomes" id="UP000092154"/>
    </source>
</evidence>
<name>A0A1B7MSW9_9AGAM</name>
<organism evidence="2 3">
    <name type="scientific">Rhizopogon vinicolor AM-OR11-026</name>
    <dbReference type="NCBI Taxonomy" id="1314800"/>
    <lineage>
        <taxon>Eukaryota</taxon>
        <taxon>Fungi</taxon>
        <taxon>Dikarya</taxon>
        <taxon>Basidiomycota</taxon>
        <taxon>Agaricomycotina</taxon>
        <taxon>Agaricomycetes</taxon>
        <taxon>Agaricomycetidae</taxon>
        <taxon>Boletales</taxon>
        <taxon>Suillineae</taxon>
        <taxon>Rhizopogonaceae</taxon>
        <taxon>Rhizopogon</taxon>
    </lineage>
</organism>
<keyword evidence="3" id="KW-1185">Reference proteome</keyword>
<evidence type="ECO:0000313" key="2">
    <source>
        <dbReference type="EMBL" id="OAX35703.1"/>
    </source>
</evidence>
<sequence>MLASCQSEASTVDKGMCDSSADLQAMFGETLRTSYWSNELSVVHPLAFEHLQGQLSDQEYEPLSQESVNTLQEREDPPFHQLAPGSPMYCQPYSSKRLP</sequence>
<dbReference type="OrthoDB" id="2682285at2759"/>
<accession>A0A1B7MSW9</accession>
<dbReference type="EMBL" id="KV448475">
    <property type="protein sequence ID" value="OAX35703.1"/>
    <property type="molecule type" value="Genomic_DNA"/>
</dbReference>
<proteinExistence type="predicted"/>
<evidence type="ECO:0000256" key="1">
    <source>
        <dbReference type="SAM" id="MobiDB-lite"/>
    </source>
</evidence>
<feature type="region of interest" description="Disordered" evidence="1">
    <location>
        <begin position="57"/>
        <end position="99"/>
    </location>
</feature>
<protein>
    <submittedName>
        <fullName evidence="2">Uncharacterized protein</fullName>
    </submittedName>
</protein>
<reference evidence="2 3" key="1">
    <citation type="submission" date="2016-06" db="EMBL/GenBank/DDBJ databases">
        <title>Comparative genomics of the ectomycorrhizal sister species Rhizopogon vinicolor and Rhizopogon vesiculosus (Basidiomycota: Boletales) reveals a divergence of the mating type B locus.</title>
        <authorList>
            <consortium name="DOE Joint Genome Institute"/>
            <person name="Mujic A.B."/>
            <person name="Kuo A."/>
            <person name="Tritt A."/>
            <person name="Lipzen A."/>
            <person name="Chen C."/>
            <person name="Johnson J."/>
            <person name="Sharma A."/>
            <person name="Barry K."/>
            <person name="Grigoriev I.V."/>
            <person name="Spatafora J.W."/>
        </authorList>
    </citation>
    <scope>NUCLEOTIDE SEQUENCE [LARGE SCALE GENOMIC DNA]</scope>
    <source>
        <strain evidence="2 3">AM-OR11-026</strain>
    </source>
</reference>
<dbReference type="InParanoid" id="A0A1B7MSW9"/>
<gene>
    <name evidence="2" type="ORF">K503DRAFT_350413</name>
</gene>
<dbReference type="AlphaFoldDB" id="A0A1B7MSW9"/>
<dbReference type="Proteomes" id="UP000092154">
    <property type="component" value="Unassembled WGS sequence"/>
</dbReference>